<evidence type="ECO:0000313" key="3">
    <source>
        <dbReference type="Proteomes" id="UP000830293"/>
    </source>
</evidence>
<accession>A0AAE7B7R4</accession>
<reference evidence="2" key="1">
    <citation type="submission" date="2020-04" db="EMBL/GenBank/DDBJ databases">
        <title>A mysterious 80 nm amoeba virus with a near complete 'ORFan genome' challenges the classification of DNA viruses.</title>
        <authorList>
            <person name="Boratto P.V.M."/>
            <person name="Oliveira G.P."/>
            <person name="Machado T.B."/>
            <person name="Andrade A.C.S.P."/>
            <person name="Baudoin J.P."/>
            <person name="Klose T."/>
            <person name="Azza S."/>
            <person name="Decloquement P."/>
            <person name="Chabriere E."/>
            <person name="Colson P."/>
            <person name="Levasseur A."/>
            <person name="La Scola B."/>
            <person name="Abrahao J.S."/>
        </authorList>
    </citation>
    <scope>NUCLEOTIDE SEQUENCE</scope>
    <source>
        <strain evidence="2">BHMG</strain>
    </source>
</reference>
<proteinExistence type="predicted"/>
<organism evidence="2 3">
    <name type="scientific">Yaravirus sp. 'brasiliensis'</name>
    <dbReference type="NCBI Taxonomy" id="2739681"/>
    <lineage>
        <taxon>Viruses</taxon>
        <taxon>Varidnaviria</taxon>
        <taxon>Bamfordvirae</taxon>
        <taxon>Nucleocytoviricota</taxon>
        <taxon>Mriyaviricetes</taxon>
        <taxon>Yaraviridae</taxon>
        <taxon>Yaravirus</taxon>
        <taxon>Yaravirus brasiliense</taxon>
    </lineage>
</organism>
<evidence type="ECO:0000313" key="2">
    <source>
        <dbReference type="EMBL" id="QKE44416.1"/>
    </source>
</evidence>
<sequence length="57" mass="6597">MGKSKKELYQVLGEYRYELTELEEKIKKLEEENARLKALLDQPPPNETLLSTGCCPQ</sequence>
<dbReference type="Proteomes" id="UP000830293">
    <property type="component" value="Segment"/>
</dbReference>
<evidence type="ECO:0000256" key="1">
    <source>
        <dbReference type="SAM" id="Coils"/>
    </source>
</evidence>
<keyword evidence="1" id="KW-0175">Coiled coil</keyword>
<dbReference type="KEGG" id="vg:80539299"/>
<dbReference type="GeneID" id="80539299"/>
<dbReference type="RefSeq" id="YP_010800663.1">
    <property type="nucleotide sequence ID" value="NC_076895.1"/>
</dbReference>
<keyword evidence="3" id="KW-1185">Reference proteome</keyword>
<feature type="coiled-coil region" evidence="1">
    <location>
        <begin position="5"/>
        <end position="42"/>
    </location>
</feature>
<protein>
    <submittedName>
        <fullName evidence="2">Transcription factor HY5</fullName>
    </submittedName>
</protein>
<dbReference type="EMBL" id="MT293574">
    <property type="protein sequence ID" value="QKE44416.1"/>
    <property type="molecule type" value="Genomic_DNA"/>
</dbReference>
<name>A0AAE7B7R4_9VIRU</name>